<dbReference type="EMBL" id="CP009922">
    <property type="protein sequence ID" value="AKG44186.1"/>
    <property type="molecule type" value="Genomic_DNA"/>
</dbReference>
<protein>
    <submittedName>
        <fullName evidence="1">Uncharacterized protein</fullName>
    </submittedName>
</protein>
<evidence type="ECO:0000313" key="2">
    <source>
        <dbReference type="Proteomes" id="UP000034034"/>
    </source>
</evidence>
<organism evidence="1 2">
    <name type="scientific">Streptomyces xiamenensis</name>
    <dbReference type="NCBI Taxonomy" id="408015"/>
    <lineage>
        <taxon>Bacteria</taxon>
        <taxon>Bacillati</taxon>
        <taxon>Actinomycetota</taxon>
        <taxon>Actinomycetes</taxon>
        <taxon>Kitasatosporales</taxon>
        <taxon>Streptomycetaceae</taxon>
        <taxon>Streptomyces</taxon>
    </lineage>
</organism>
<evidence type="ECO:0000313" key="1">
    <source>
        <dbReference type="EMBL" id="AKG44186.1"/>
    </source>
</evidence>
<dbReference type="Proteomes" id="UP000034034">
    <property type="component" value="Chromosome"/>
</dbReference>
<reference evidence="1" key="1">
    <citation type="submission" date="2019-08" db="EMBL/GenBank/DDBJ databases">
        <title>Complete genome sequence of a mangrove-derived Streptomyces xiamenensis.</title>
        <authorList>
            <person name="Xu J."/>
        </authorList>
    </citation>
    <scope>NUCLEOTIDE SEQUENCE</scope>
    <source>
        <strain evidence="1">318</strain>
    </source>
</reference>
<name>A0A0F7CP78_9ACTN</name>
<proteinExistence type="predicted"/>
<accession>A0A0F7CP78</accession>
<keyword evidence="2" id="KW-1185">Reference proteome</keyword>
<dbReference type="PATRIC" id="fig|408015.6.peg.2840"/>
<dbReference type="HOGENOM" id="CLU_1864104_0_0_11"/>
<dbReference type="AlphaFoldDB" id="A0A0F7CP78"/>
<dbReference type="RefSeq" id="WP_046724200.1">
    <property type="nucleotide sequence ID" value="NZ_CP009922.3"/>
</dbReference>
<dbReference type="KEGG" id="sxi:SXIM_28020"/>
<sequence>MSDWDAEWAAAKEAAREEIARTRLNTHEGGGAGGNSGLTVTAGAKEAAAAYLEEELKPAVTREGALVMAASVRSAARMAGWRSAAGLAHASQAWEHKLSALGEWLELEAQALRGVSQAFVHQEAQIVNDLQAIRATPINGIPD</sequence>
<gene>
    <name evidence="1" type="ORF">SXIM_28020</name>
</gene>
<dbReference type="STRING" id="408015.SXIM_28020"/>